<dbReference type="AlphaFoldDB" id="A0A9D5D464"/>
<dbReference type="Proteomes" id="UP001085076">
    <property type="component" value="Miscellaneous, Linkage group lg01"/>
</dbReference>
<organism evidence="1 2">
    <name type="scientific">Dioscorea zingiberensis</name>
    <dbReference type="NCBI Taxonomy" id="325984"/>
    <lineage>
        <taxon>Eukaryota</taxon>
        <taxon>Viridiplantae</taxon>
        <taxon>Streptophyta</taxon>
        <taxon>Embryophyta</taxon>
        <taxon>Tracheophyta</taxon>
        <taxon>Spermatophyta</taxon>
        <taxon>Magnoliopsida</taxon>
        <taxon>Liliopsida</taxon>
        <taxon>Dioscoreales</taxon>
        <taxon>Dioscoreaceae</taxon>
        <taxon>Dioscorea</taxon>
    </lineage>
</organism>
<name>A0A9D5D464_9LILI</name>
<reference evidence="1" key="2">
    <citation type="journal article" date="2022" name="Hortic Res">
        <title>The genome of Dioscorea zingiberensis sheds light on the biosynthesis, origin and evolution of the medicinally important diosgenin saponins.</title>
        <authorList>
            <person name="Li Y."/>
            <person name="Tan C."/>
            <person name="Li Z."/>
            <person name="Guo J."/>
            <person name="Li S."/>
            <person name="Chen X."/>
            <person name="Wang C."/>
            <person name="Dai X."/>
            <person name="Yang H."/>
            <person name="Song W."/>
            <person name="Hou L."/>
            <person name="Xu J."/>
            <person name="Tong Z."/>
            <person name="Xu A."/>
            <person name="Yuan X."/>
            <person name="Wang W."/>
            <person name="Yang Q."/>
            <person name="Chen L."/>
            <person name="Sun Z."/>
            <person name="Wang K."/>
            <person name="Pan B."/>
            <person name="Chen J."/>
            <person name="Bao Y."/>
            <person name="Liu F."/>
            <person name="Qi X."/>
            <person name="Gang D.R."/>
            <person name="Wen J."/>
            <person name="Li J."/>
        </authorList>
    </citation>
    <scope>NUCLEOTIDE SEQUENCE</scope>
    <source>
        <strain evidence="1">Dzin_1.0</strain>
    </source>
</reference>
<dbReference type="EMBL" id="JAGGNH010000001">
    <property type="protein sequence ID" value="KAJ0984821.1"/>
    <property type="molecule type" value="Genomic_DNA"/>
</dbReference>
<keyword evidence="2" id="KW-1185">Reference proteome</keyword>
<reference evidence="1" key="1">
    <citation type="submission" date="2021-03" db="EMBL/GenBank/DDBJ databases">
        <authorList>
            <person name="Li Z."/>
            <person name="Yang C."/>
        </authorList>
    </citation>
    <scope>NUCLEOTIDE SEQUENCE</scope>
    <source>
        <strain evidence="1">Dzin_1.0</strain>
        <tissue evidence="1">Leaf</tissue>
    </source>
</reference>
<evidence type="ECO:0000313" key="1">
    <source>
        <dbReference type="EMBL" id="KAJ0984821.1"/>
    </source>
</evidence>
<protein>
    <submittedName>
        <fullName evidence="1">Uncharacterized protein</fullName>
    </submittedName>
</protein>
<comment type="caution">
    <text evidence="1">The sequence shown here is derived from an EMBL/GenBank/DDBJ whole genome shotgun (WGS) entry which is preliminary data.</text>
</comment>
<sequence>MPWFLVLALAIEKVWWSSIKIIITWTWRQRGALVEEEREEDQATGSRLCLQSQLEGFSADEAQVQMQEQQHHQKQNHCFTYDTESYALNFEEDSDQYLNFSDILEARSSKEGYNF</sequence>
<proteinExistence type="predicted"/>
<accession>A0A9D5D464</accession>
<gene>
    <name evidence="1" type="ORF">J5N97_003177</name>
</gene>
<evidence type="ECO:0000313" key="2">
    <source>
        <dbReference type="Proteomes" id="UP001085076"/>
    </source>
</evidence>